<reference evidence="3" key="1">
    <citation type="journal article" date="2013" name="Nat. Genet.">
        <title>The draft genomes of soft-shell turtle and green sea turtle yield insights into the development and evolution of the turtle-specific body plan.</title>
        <authorList>
            <person name="Wang Z."/>
            <person name="Pascual-Anaya J."/>
            <person name="Zadissa A."/>
            <person name="Li W."/>
            <person name="Niimura Y."/>
            <person name="Huang Z."/>
            <person name="Li C."/>
            <person name="White S."/>
            <person name="Xiong Z."/>
            <person name="Fang D."/>
            <person name="Wang B."/>
            <person name="Ming Y."/>
            <person name="Chen Y."/>
            <person name="Zheng Y."/>
            <person name="Kuraku S."/>
            <person name="Pignatelli M."/>
            <person name="Herrero J."/>
            <person name="Beal K."/>
            <person name="Nozawa M."/>
            <person name="Li Q."/>
            <person name="Wang J."/>
            <person name="Zhang H."/>
            <person name="Yu L."/>
            <person name="Shigenobu S."/>
            <person name="Wang J."/>
            <person name="Liu J."/>
            <person name="Flicek P."/>
            <person name="Searle S."/>
            <person name="Wang J."/>
            <person name="Kuratani S."/>
            <person name="Yin Y."/>
            <person name="Aken B."/>
            <person name="Zhang G."/>
            <person name="Irie N."/>
        </authorList>
    </citation>
    <scope>NUCLEOTIDE SEQUENCE [LARGE SCALE GENOMIC DNA]</scope>
</reference>
<organism evidence="2 3">
    <name type="scientific">Chelonia mydas</name>
    <name type="common">Green sea-turtle</name>
    <name type="synonym">Chelonia agassizi</name>
    <dbReference type="NCBI Taxonomy" id="8469"/>
    <lineage>
        <taxon>Eukaryota</taxon>
        <taxon>Metazoa</taxon>
        <taxon>Chordata</taxon>
        <taxon>Craniata</taxon>
        <taxon>Vertebrata</taxon>
        <taxon>Euteleostomi</taxon>
        <taxon>Archelosauria</taxon>
        <taxon>Testudinata</taxon>
        <taxon>Testudines</taxon>
        <taxon>Cryptodira</taxon>
        <taxon>Durocryptodira</taxon>
        <taxon>Americhelydia</taxon>
        <taxon>Chelonioidea</taxon>
        <taxon>Cheloniidae</taxon>
        <taxon>Chelonia</taxon>
    </lineage>
</organism>
<keyword evidence="3" id="KW-1185">Reference proteome</keyword>
<name>M7ANT3_CHEMY</name>
<evidence type="ECO:0000256" key="1">
    <source>
        <dbReference type="SAM" id="MobiDB-lite"/>
    </source>
</evidence>
<gene>
    <name evidence="2" type="ORF">UY3_18648</name>
</gene>
<feature type="region of interest" description="Disordered" evidence="1">
    <location>
        <begin position="215"/>
        <end position="242"/>
    </location>
</feature>
<proteinExistence type="predicted"/>
<evidence type="ECO:0000313" key="2">
    <source>
        <dbReference type="EMBL" id="EMP24410.1"/>
    </source>
</evidence>
<accession>M7ANT3</accession>
<feature type="region of interest" description="Disordered" evidence="1">
    <location>
        <begin position="59"/>
        <end position="82"/>
    </location>
</feature>
<dbReference type="Proteomes" id="UP000031443">
    <property type="component" value="Unassembled WGS sequence"/>
</dbReference>
<sequence>MKNKELWQAYQKTSEANGCSGSEPQTCRFYDELHAILGGTATTTPTLCFDSVQGVGGKLEAGFGGEEDSSQQGSGETGFPNSQDLFLTLDLEPVPPEPPKEGSRTLKAEKGPLALLNDRNQDVSWVPVHLRALARIDAHTGKCIIPELQSTHTQLWSGAESTSASPHPGTIMHKQVEMAKGFALSYPVVVLPSTQYLPIFQPFTLIVSFTRPRSTQDSHLLHGGRTASKSRVSLPPELLTVA</sequence>
<dbReference type="EMBL" id="KB601989">
    <property type="protein sequence ID" value="EMP24410.1"/>
    <property type="molecule type" value="Genomic_DNA"/>
</dbReference>
<evidence type="ECO:0000313" key="3">
    <source>
        <dbReference type="Proteomes" id="UP000031443"/>
    </source>
</evidence>
<protein>
    <submittedName>
        <fullName evidence="2">Uncharacterized protein</fullName>
    </submittedName>
</protein>
<dbReference type="AlphaFoldDB" id="M7ANT3"/>